<dbReference type="STRING" id="53468.A0A0R3U400"/>
<organism evidence="7 8">
    <name type="scientific">Mesocestoides corti</name>
    <name type="common">Flatworm</name>
    <dbReference type="NCBI Taxonomy" id="53468"/>
    <lineage>
        <taxon>Eukaryota</taxon>
        <taxon>Metazoa</taxon>
        <taxon>Spiralia</taxon>
        <taxon>Lophotrochozoa</taxon>
        <taxon>Platyhelminthes</taxon>
        <taxon>Cestoda</taxon>
        <taxon>Eucestoda</taxon>
        <taxon>Cyclophyllidea</taxon>
        <taxon>Mesocestoididae</taxon>
        <taxon>Mesocestoides</taxon>
    </lineage>
</organism>
<dbReference type="Gene3D" id="1.20.1070.10">
    <property type="entry name" value="Rhodopsin 7-helix transmembrane proteins"/>
    <property type="match status" value="1"/>
</dbReference>
<feature type="transmembrane region" description="Helical" evidence="5">
    <location>
        <begin position="213"/>
        <end position="233"/>
    </location>
</feature>
<keyword evidence="3 5" id="KW-1133">Transmembrane helix</keyword>
<dbReference type="PROSITE" id="PS50262">
    <property type="entry name" value="G_PROTEIN_RECEP_F1_2"/>
    <property type="match status" value="1"/>
</dbReference>
<evidence type="ECO:0000313" key="9">
    <source>
        <dbReference type="WBParaSite" id="MCU_005933-RA"/>
    </source>
</evidence>
<dbReference type="EMBL" id="UXSR01000163">
    <property type="protein sequence ID" value="VDD75340.1"/>
    <property type="molecule type" value="Genomic_DNA"/>
</dbReference>
<accession>A0A0R3U400</accession>
<comment type="subcellular location">
    <subcellularLocation>
        <location evidence="1">Membrane</location>
    </subcellularLocation>
</comment>
<sequence length="398" mass="45005">MSNSVNLTNLKKETSSVVATQLNNAGSTNVTTFVTPPLVSGIRYACIPVWSILLFFGLFGNALTVFVLRAKRLQQSSTSFYLTVLAITDVLYLLTSLVASIANFIFFFPSEVRQISNTFCVLTPFLHYTLAYISVWLLVAVTVERAIWVVLPFQARNICTKRTAKFVVVTIVSVFTLLDTHFFVTMRYIEVQPSYWSCSTTYFADKVFPFLDLLFVAVLPCAIMLIANCLIGWKLRVMRKFRSGVAATSTSNNNQGGSDKREKSTNLTRMLVSTNIFFIVSVTPLLIYDVVFFSVDVRAWAEEDEDVRGGMLFAIERLVYTLWYTNFAIHFLLYCLSGPPFRAEVLVIFNRLRDFCCCGSAQKQTMDKLEMNRSEIRATSATNVGMTSRDTRTRVEIL</sequence>
<feature type="transmembrane region" description="Helical" evidence="5">
    <location>
        <begin position="318"/>
        <end position="336"/>
    </location>
</feature>
<dbReference type="PRINTS" id="PR00237">
    <property type="entry name" value="GPCRRHODOPSN"/>
</dbReference>
<dbReference type="AlphaFoldDB" id="A0A0R3U400"/>
<dbReference type="SUPFAM" id="SSF81321">
    <property type="entry name" value="Family A G protein-coupled receptor-like"/>
    <property type="match status" value="1"/>
</dbReference>
<feature type="transmembrane region" description="Helical" evidence="5">
    <location>
        <begin position="128"/>
        <end position="151"/>
    </location>
</feature>
<feature type="transmembrane region" description="Helical" evidence="5">
    <location>
        <begin position="47"/>
        <end position="68"/>
    </location>
</feature>
<evidence type="ECO:0000259" key="6">
    <source>
        <dbReference type="PROSITE" id="PS50262"/>
    </source>
</evidence>
<evidence type="ECO:0000256" key="4">
    <source>
        <dbReference type="ARBA" id="ARBA00023136"/>
    </source>
</evidence>
<dbReference type="Pfam" id="PF00001">
    <property type="entry name" value="7tm_1"/>
    <property type="match status" value="1"/>
</dbReference>
<keyword evidence="4 5" id="KW-0472">Membrane</keyword>
<dbReference type="WBParaSite" id="MCU_005933-RA">
    <property type="protein sequence ID" value="MCU_005933-RA"/>
    <property type="gene ID" value="MCU_005933"/>
</dbReference>
<dbReference type="OrthoDB" id="9990906at2759"/>
<dbReference type="GO" id="GO:0016020">
    <property type="term" value="C:membrane"/>
    <property type="evidence" value="ECO:0007669"/>
    <property type="project" value="UniProtKB-SubCell"/>
</dbReference>
<feature type="domain" description="G-protein coupled receptors family 1 profile" evidence="6">
    <location>
        <begin position="60"/>
        <end position="334"/>
    </location>
</feature>
<dbReference type="InterPro" id="IPR000276">
    <property type="entry name" value="GPCR_Rhodpsn"/>
</dbReference>
<evidence type="ECO:0000313" key="8">
    <source>
        <dbReference type="Proteomes" id="UP000267029"/>
    </source>
</evidence>
<keyword evidence="2 5" id="KW-0812">Transmembrane</keyword>
<evidence type="ECO:0000256" key="5">
    <source>
        <dbReference type="SAM" id="Phobius"/>
    </source>
</evidence>
<reference evidence="9" key="2">
    <citation type="submission" date="2019-11" db="UniProtKB">
        <authorList>
            <consortium name="WormBaseParasite"/>
        </authorList>
    </citation>
    <scope>IDENTIFICATION</scope>
</reference>
<gene>
    <name evidence="7" type="ORF">MCOS_LOCUS1343</name>
</gene>
<dbReference type="Proteomes" id="UP000267029">
    <property type="component" value="Unassembled WGS sequence"/>
</dbReference>
<dbReference type="InterPro" id="IPR017452">
    <property type="entry name" value="GPCR_Rhodpsn_7TM"/>
</dbReference>
<reference evidence="7 8" key="1">
    <citation type="submission" date="2018-10" db="EMBL/GenBank/DDBJ databases">
        <authorList>
            <consortium name="Pathogen Informatics"/>
        </authorList>
    </citation>
    <scope>NUCLEOTIDE SEQUENCE [LARGE SCALE GENOMIC DNA]</scope>
</reference>
<dbReference type="PANTHER" id="PTHR46641:SF25">
    <property type="entry name" value="CNMAMIDE RECEPTOR-RELATED"/>
    <property type="match status" value="1"/>
</dbReference>
<protein>
    <submittedName>
        <fullName evidence="9">G_PROTEIN_RECEP_F1_2 domain-containing protein</fullName>
    </submittedName>
</protein>
<evidence type="ECO:0000256" key="3">
    <source>
        <dbReference type="ARBA" id="ARBA00022989"/>
    </source>
</evidence>
<feature type="transmembrane region" description="Helical" evidence="5">
    <location>
        <begin position="163"/>
        <end position="184"/>
    </location>
</feature>
<feature type="transmembrane region" description="Helical" evidence="5">
    <location>
        <begin position="270"/>
        <end position="288"/>
    </location>
</feature>
<proteinExistence type="predicted"/>
<feature type="transmembrane region" description="Helical" evidence="5">
    <location>
        <begin position="80"/>
        <end position="108"/>
    </location>
</feature>
<evidence type="ECO:0000313" key="7">
    <source>
        <dbReference type="EMBL" id="VDD75340.1"/>
    </source>
</evidence>
<evidence type="ECO:0000256" key="2">
    <source>
        <dbReference type="ARBA" id="ARBA00022692"/>
    </source>
</evidence>
<dbReference type="PANTHER" id="PTHR46641">
    <property type="entry name" value="FMRFAMIDE RECEPTOR-RELATED"/>
    <property type="match status" value="1"/>
</dbReference>
<name>A0A0R3U400_MESCO</name>
<dbReference type="CDD" id="cd14978">
    <property type="entry name" value="7tmA_FMRFamide_R-like"/>
    <property type="match status" value="1"/>
</dbReference>
<keyword evidence="8" id="KW-1185">Reference proteome</keyword>
<dbReference type="InterPro" id="IPR052954">
    <property type="entry name" value="GPCR-Ligand_Int"/>
</dbReference>
<evidence type="ECO:0000256" key="1">
    <source>
        <dbReference type="ARBA" id="ARBA00004370"/>
    </source>
</evidence>
<dbReference type="GO" id="GO:0004930">
    <property type="term" value="F:G protein-coupled receptor activity"/>
    <property type="evidence" value="ECO:0007669"/>
    <property type="project" value="InterPro"/>
</dbReference>